<gene>
    <name evidence="2" type="ORF">BDV98DRAFT_564007</name>
</gene>
<dbReference type="Gene3D" id="3.90.79.10">
    <property type="entry name" value="Nucleoside Triphosphate Pyrophosphohydrolase"/>
    <property type="match status" value="1"/>
</dbReference>
<dbReference type="CDD" id="cd02883">
    <property type="entry name" value="NUDIX_Hydrolase"/>
    <property type="match status" value="1"/>
</dbReference>
<dbReference type="OrthoDB" id="276276at2759"/>
<organism evidence="2 3">
    <name type="scientific">Pterulicium gracile</name>
    <dbReference type="NCBI Taxonomy" id="1884261"/>
    <lineage>
        <taxon>Eukaryota</taxon>
        <taxon>Fungi</taxon>
        <taxon>Dikarya</taxon>
        <taxon>Basidiomycota</taxon>
        <taxon>Agaricomycotina</taxon>
        <taxon>Agaricomycetes</taxon>
        <taxon>Agaricomycetidae</taxon>
        <taxon>Agaricales</taxon>
        <taxon>Pleurotineae</taxon>
        <taxon>Pterulaceae</taxon>
        <taxon>Pterulicium</taxon>
    </lineage>
</organism>
<dbReference type="Proteomes" id="UP000305067">
    <property type="component" value="Unassembled WGS sequence"/>
</dbReference>
<reference evidence="2 3" key="1">
    <citation type="journal article" date="2019" name="Nat. Ecol. Evol.">
        <title>Megaphylogeny resolves global patterns of mushroom evolution.</title>
        <authorList>
            <person name="Varga T."/>
            <person name="Krizsan K."/>
            <person name="Foldi C."/>
            <person name="Dima B."/>
            <person name="Sanchez-Garcia M."/>
            <person name="Sanchez-Ramirez S."/>
            <person name="Szollosi G.J."/>
            <person name="Szarkandi J.G."/>
            <person name="Papp V."/>
            <person name="Albert L."/>
            <person name="Andreopoulos W."/>
            <person name="Angelini C."/>
            <person name="Antonin V."/>
            <person name="Barry K.W."/>
            <person name="Bougher N.L."/>
            <person name="Buchanan P."/>
            <person name="Buyck B."/>
            <person name="Bense V."/>
            <person name="Catcheside P."/>
            <person name="Chovatia M."/>
            <person name="Cooper J."/>
            <person name="Damon W."/>
            <person name="Desjardin D."/>
            <person name="Finy P."/>
            <person name="Geml J."/>
            <person name="Haridas S."/>
            <person name="Hughes K."/>
            <person name="Justo A."/>
            <person name="Karasinski D."/>
            <person name="Kautmanova I."/>
            <person name="Kiss B."/>
            <person name="Kocsube S."/>
            <person name="Kotiranta H."/>
            <person name="LaButti K.M."/>
            <person name="Lechner B.E."/>
            <person name="Liimatainen K."/>
            <person name="Lipzen A."/>
            <person name="Lukacs Z."/>
            <person name="Mihaltcheva S."/>
            <person name="Morgado L.N."/>
            <person name="Niskanen T."/>
            <person name="Noordeloos M.E."/>
            <person name="Ohm R.A."/>
            <person name="Ortiz-Santana B."/>
            <person name="Ovrebo C."/>
            <person name="Racz N."/>
            <person name="Riley R."/>
            <person name="Savchenko A."/>
            <person name="Shiryaev A."/>
            <person name="Soop K."/>
            <person name="Spirin V."/>
            <person name="Szebenyi C."/>
            <person name="Tomsovsky M."/>
            <person name="Tulloss R.E."/>
            <person name="Uehling J."/>
            <person name="Grigoriev I.V."/>
            <person name="Vagvolgyi C."/>
            <person name="Papp T."/>
            <person name="Martin F.M."/>
            <person name="Miettinen O."/>
            <person name="Hibbett D.S."/>
            <person name="Nagy L.G."/>
        </authorList>
    </citation>
    <scope>NUCLEOTIDE SEQUENCE [LARGE SCALE GENOMIC DNA]</scope>
    <source>
        <strain evidence="2 3">CBS 309.79</strain>
    </source>
</reference>
<dbReference type="PROSITE" id="PS51462">
    <property type="entry name" value="NUDIX"/>
    <property type="match status" value="1"/>
</dbReference>
<accession>A0A5C3QY83</accession>
<protein>
    <submittedName>
        <fullName evidence="2">NUDIX hydrolase domain-like protein</fullName>
    </submittedName>
</protein>
<dbReference type="InterPro" id="IPR000086">
    <property type="entry name" value="NUDIX_hydrolase_dom"/>
</dbReference>
<evidence type="ECO:0000313" key="2">
    <source>
        <dbReference type="EMBL" id="TFL03314.1"/>
    </source>
</evidence>
<sequence>MSTSSSSLVIAPSVSQYNIPLADLLSQNGNKRLVVGVAVIVPAAIAHADSAGASTTHKTQNKLLVVQRAVAEESFAGMYELPGGHADAIDGDQTLLDAVVRETREETGLEVVEIVGEFKGFEYVAGRSGETTRQFNFVVKVRLGGEGEGLAVRLNPEEHQKYAWVREEKDLEELSLTGSMEDVVKDALRYL</sequence>
<evidence type="ECO:0000313" key="3">
    <source>
        <dbReference type="Proteomes" id="UP000305067"/>
    </source>
</evidence>
<name>A0A5C3QY83_9AGAR</name>
<dbReference type="PANTHER" id="PTHR43736:SF1">
    <property type="entry name" value="DIHYDRONEOPTERIN TRIPHOSPHATE DIPHOSPHATASE"/>
    <property type="match status" value="1"/>
</dbReference>
<feature type="domain" description="Nudix hydrolase" evidence="1">
    <location>
        <begin position="30"/>
        <end position="188"/>
    </location>
</feature>
<keyword evidence="3" id="KW-1185">Reference proteome</keyword>
<dbReference type="GO" id="GO:0016787">
    <property type="term" value="F:hydrolase activity"/>
    <property type="evidence" value="ECO:0007669"/>
    <property type="project" value="UniProtKB-KW"/>
</dbReference>
<evidence type="ECO:0000259" key="1">
    <source>
        <dbReference type="PROSITE" id="PS51462"/>
    </source>
</evidence>
<dbReference type="PANTHER" id="PTHR43736">
    <property type="entry name" value="ADP-RIBOSE PYROPHOSPHATASE"/>
    <property type="match status" value="1"/>
</dbReference>
<dbReference type="SUPFAM" id="SSF55811">
    <property type="entry name" value="Nudix"/>
    <property type="match status" value="1"/>
</dbReference>
<dbReference type="AlphaFoldDB" id="A0A5C3QY83"/>
<dbReference type="EMBL" id="ML178820">
    <property type="protein sequence ID" value="TFL03314.1"/>
    <property type="molecule type" value="Genomic_DNA"/>
</dbReference>
<proteinExistence type="predicted"/>
<dbReference type="Pfam" id="PF00293">
    <property type="entry name" value="NUDIX"/>
    <property type="match status" value="1"/>
</dbReference>
<keyword evidence="2" id="KW-0378">Hydrolase</keyword>
<dbReference type="InterPro" id="IPR015797">
    <property type="entry name" value="NUDIX_hydrolase-like_dom_sf"/>
</dbReference>